<dbReference type="InParanoid" id="A0A316YX50"/>
<feature type="domain" description="Carboxymuconolactone decarboxylase-like" evidence="2">
    <location>
        <begin position="39"/>
        <end position="107"/>
    </location>
</feature>
<organism evidence="3 4">
    <name type="scientific">Acaromyces ingoldii</name>
    <dbReference type="NCBI Taxonomy" id="215250"/>
    <lineage>
        <taxon>Eukaryota</taxon>
        <taxon>Fungi</taxon>
        <taxon>Dikarya</taxon>
        <taxon>Basidiomycota</taxon>
        <taxon>Ustilaginomycotina</taxon>
        <taxon>Exobasidiomycetes</taxon>
        <taxon>Exobasidiales</taxon>
        <taxon>Cryptobasidiaceae</taxon>
        <taxon>Acaromyces</taxon>
    </lineage>
</organism>
<dbReference type="SUPFAM" id="SSF53474">
    <property type="entry name" value="alpha/beta-Hydrolases"/>
    <property type="match status" value="1"/>
</dbReference>
<dbReference type="GO" id="GO:0051920">
    <property type="term" value="F:peroxiredoxin activity"/>
    <property type="evidence" value="ECO:0007669"/>
    <property type="project" value="InterPro"/>
</dbReference>
<dbReference type="GeneID" id="37042392"/>
<dbReference type="GO" id="GO:0016787">
    <property type="term" value="F:hydrolase activity"/>
    <property type="evidence" value="ECO:0007669"/>
    <property type="project" value="UniProtKB-KW"/>
</dbReference>
<dbReference type="InterPro" id="IPR029058">
    <property type="entry name" value="AB_hydrolase_fold"/>
</dbReference>
<dbReference type="PANTHER" id="PTHR34846">
    <property type="entry name" value="4-CARBOXYMUCONOLACTONE DECARBOXYLASE FAMILY PROTEIN (AFU_ORTHOLOGUE AFUA_6G11590)"/>
    <property type="match status" value="1"/>
</dbReference>
<name>A0A316YX50_9BASI</name>
<keyword evidence="4" id="KW-1185">Reference proteome</keyword>
<evidence type="ECO:0000313" key="3">
    <source>
        <dbReference type="EMBL" id="PWN93364.1"/>
    </source>
</evidence>
<dbReference type="AlphaFoldDB" id="A0A316YX50"/>
<dbReference type="Gene3D" id="3.40.50.1820">
    <property type="entry name" value="alpha/beta hydrolase"/>
    <property type="match status" value="1"/>
</dbReference>
<evidence type="ECO:0000259" key="2">
    <source>
        <dbReference type="Pfam" id="PF02627"/>
    </source>
</evidence>
<dbReference type="PANTHER" id="PTHR34846:SF11">
    <property type="entry name" value="4-CARBOXYMUCONOLACTONE DECARBOXYLASE FAMILY PROTEIN (AFU_ORTHOLOGUE AFUA_6G11590)"/>
    <property type="match status" value="1"/>
</dbReference>
<dbReference type="InterPro" id="IPR029032">
    <property type="entry name" value="AhpD-like"/>
</dbReference>
<dbReference type="SUPFAM" id="SSF69118">
    <property type="entry name" value="AhpD-like"/>
    <property type="match status" value="1"/>
</dbReference>
<dbReference type="STRING" id="215250.A0A316YX50"/>
<dbReference type="Pfam" id="PF02627">
    <property type="entry name" value="CMD"/>
    <property type="match status" value="1"/>
</dbReference>
<protein>
    <submittedName>
        <fullName evidence="3">Alpha/beta-hydrolase</fullName>
    </submittedName>
</protein>
<dbReference type="PRINTS" id="PR00111">
    <property type="entry name" value="ABHYDROLASE"/>
</dbReference>
<dbReference type="EMBL" id="KZ819634">
    <property type="protein sequence ID" value="PWN93364.1"/>
    <property type="molecule type" value="Genomic_DNA"/>
</dbReference>
<evidence type="ECO:0000313" key="4">
    <source>
        <dbReference type="Proteomes" id="UP000245768"/>
    </source>
</evidence>
<evidence type="ECO:0000259" key="1">
    <source>
        <dbReference type="Pfam" id="PF00561"/>
    </source>
</evidence>
<accession>A0A316YX50</accession>
<feature type="domain" description="AB hydrolase-1" evidence="1">
    <location>
        <begin position="248"/>
        <end position="471"/>
    </location>
</feature>
<proteinExistence type="predicted"/>
<dbReference type="InterPro" id="IPR000073">
    <property type="entry name" value="AB_hydrolase_1"/>
</dbReference>
<gene>
    <name evidence="3" type="ORF">FA10DRAFT_264022</name>
</gene>
<reference evidence="3" key="1">
    <citation type="journal article" date="2018" name="Mol. Biol. Evol.">
        <title>Broad Genomic Sampling Reveals a Smut Pathogenic Ancestry of the Fungal Clade Ustilaginomycotina.</title>
        <authorList>
            <person name="Kijpornyongpan T."/>
            <person name="Mondo S.J."/>
            <person name="Barry K."/>
            <person name="Sandor L."/>
            <person name="Lee J."/>
            <person name="Lipzen A."/>
            <person name="Pangilinan J."/>
            <person name="LaButti K."/>
            <person name="Hainaut M."/>
            <person name="Henrissat B."/>
            <person name="Grigoriev I.V."/>
            <person name="Spatafora J.W."/>
            <person name="Aime M.C."/>
        </authorList>
    </citation>
    <scope>NUCLEOTIDE SEQUENCE [LARGE SCALE GENOMIC DNA]</scope>
    <source>
        <strain evidence="3">MCA 4198</strain>
    </source>
</reference>
<dbReference type="RefSeq" id="XP_025380562.1">
    <property type="nucleotide sequence ID" value="XM_025520476.1"/>
</dbReference>
<dbReference type="InterPro" id="IPR003779">
    <property type="entry name" value="CMD-like"/>
</dbReference>
<dbReference type="Gene3D" id="1.20.1290.10">
    <property type="entry name" value="AhpD-like"/>
    <property type="match status" value="1"/>
</dbReference>
<dbReference type="Pfam" id="PF00561">
    <property type="entry name" value="Abhydrolase_1"/>
    <property type="match status" value="1"/>
</dbReference>
<sequence>MVRVPYVPKDTPGPIADAIRARRGTRGLTPLDRSLLNAPPVAEGWSKLLGAIRTGSTLQDDLREIMILRVAARNRAAFEWIHHEHVATLAGVTREQLTRIGDIQAPTTSLTSAGPGKLSDLQAAALRLADAMTTTVQVPEGTFSELRAALATGGDSESEAATNRKMTEAVATCATYNMVSRFLVALDIDERAGQPCPVPGLAEEEATPRAAAYPSSHSADGASNRGLVQAGQGVNLATRVHFHSMQAPWLVLVNSLMTNLTMWDQVVPTLSGHFNIVTYDQRGHGNSSIPPQPCTVDALADDVAAVLDGLGIDKAHAVVGVSQGGATALAFAVRHGHRAARIVACDTQAASPEANRAAWDERIALAHAKGMEALAEATVPRWYGPGSGATDEVRRKTHAMITSTSVEGFEKGARALQGYDLLAQGLVEQLKNLSTLLVAGSADGKLPETLKKLATEAGSTFAEIPNAGHLPMCDQPKAWLDAVLPWLLSK</sequence>
<dbReference type="Proteomes" id="UP000245768">
    <property type="component" value="Unassembled WGS sequence"/>
</dbReference>
<dbReference type="OrthoDB" id="9998495at2759"/>
<keyword evidence="3" id="KW-0378">Hydrolase</keyword>